<dbReference type="STRING" id="1590841.A0A2R6QGR6"/>
<evidence type="ECO:0000313" key="5">
    <source>
        <dbReference type="EMBL" id="PSS07786.1"/>
    </source>
</evidence>
<dbReference type="EMBL" id="NKQK01000016">
    <property type="protein sequence ID" value="PSS07786.1"/>
    <property type="molecule type" value="Genomic_DNA"/>
</dbReference>
<dbReference type="GO" id="GO:1990429">
    <property type="term" value="C:peroxisomal importomer complex"/>
    <property type="evidence" value="ECO:0007669"/>
    <property type="project" value="TreeGrafter"/>
</dbReference>
<dbReference type="Pfam" id="PF23020">
    <property type="entry name" value="PEX14-like_2nd"/>
    <property type="match status" value="1"/>
</dbReference>
<feature type="compositionally biased region" description="Polar residues" evidence="2">
    <location>
        <begin position="1"/>
        <end position="11"/>
    </location>
</feature>
<keyword evidence="3" id="KW-1133">Transmembrane helix</keyword>
<dbReference type="GO" id="GO:0016560">
    <property type="term" value="P:protein import into peroxisome matrix, docking"/>
    <property type="evidence" value="ECO:0007669"/>
    <property type="project" value="UniProtKB-UniRule"/>
</dbReference>
<dbReference type="PANTHER" id="PTHR23058:SF0">
    <property type="entry name" value="PEROXISOMAL MEMBRANE PROTEIN PEX14"/>
    <property type="match status" value="1"/>
</dbReference>
<dbReference type="Gramene" id="PSS07786">
    <property type="protein sequence ID" value="PSS07786"/>
    <property type="gene ID" value="CEY00_Acc18140"/>
</dbReference>
<evidence type="ECO:0000259" key="4">
    <source>
        <dbReference type="Pfam" id="PF23020"/>
    </source>
</evidence>
<protein>
    <recommendedName>
        <fullName evidence="1">Peroxisomal membrane protein PEX14</fullName>
    </recommendedName>
    <alternativeName>
        <fullName evidence="1">Peroxin-14</fullName>
    </alternativeName>
</protein>
<dbReference type="Proteomes" id="UP000241394">
    <property type="component" value="Chromosome LG16"/>
</dbReference>
<keyword evidence="1" id="KW-0653">Protein transport</keyword>
<sequence>MATQSAAPSNPTDDEPQNPDGPVTSLSNVQPQVSTQIIQPSSAAPAGVISTLTPSRSDWLYAFLAVVVYLAFYGLAAQFLALCSAGIVVLFKEAGVSWLESWIRKVVFEEKKGSAKKPDSKPSLEQEASAAKAASAAAKAASAAAKAAASAAAAAAEVADMARASQEMLLSKSEEEKYFKELMNLIRMQVQEMKSMRNAIQKLEGVVDANGMSSGLNTSEI</sequence>
<evidence type="ECO:0000313" key="6">
    <source>
        <dbReference type="Proteomes" id="UP000241394"/>
    </source>
</evidence>
<dbReference type="AlphaFoldDB" id="A0A2R6QGR6"/>
<dbReference type="InParanoid" id="A0A2R6QGR6"/>
<dbReference type="GO" id="GO:0005778">
    <property type="term" value="C:peroxisomal membrane"/>
    <property type="evidence" value="ECO:0007669"/>
    <property type="project" value="UniProtKB-SubCell"/>
</dbReference>
<comment type="function">
    <text evidence="1">Component of the PEX13-PEX14 docking complex, a translocon channel that specifically mediates the import of peroxisomal cargo proteins bound to PEX5 receptor. The PEX13-PEX14 docking complex forms a large import pore which can be opened to a diameter of about 9 nm. Mechanistically, PEX5 receptor along with cargo proteins associates with the PEX14 subunit of the PEX13-PEX14 docking complex in the cytosol, leading to the insertion of the receptor into the organelle membrane with the concomitant translocation of the cargo into the peroxisome matrix.</text>
</comment>
<dbReference type="GO" id="GO:0005102">
    <property type="term" value="F:signaling receptor binding"/>
    <property type="evidence" value="ECO:0007669"/>
    <property type="project" value="TreeGrafter"/>
</dbReference>
<dbReference type="OrthoDB" id="441517at2759"/>
<feature type="region of interest" description="Disordered" evidence="2">
    <location>
        <begin position="1"/>
        <end position="26"/>
    </location>
</feature>
<comment type="similarity">
    <text evidence="1">Belongs to the peroxin-14 family.</text>
</comment>
<keyword evidence="1" id="KW-0813">Transport</keyword>
<dbReference type="PANTHER" id="PTHR23058">
    <property type="entry name" value="PEROXISOMAL MEMBRANE PROTEIN PEX14"/>
    <property type="match status" value="1"/>
</dbReference>
<gene>
    <name evidence="5" type="ORF">CEY00_Acc18140</name>
</gene>
<proteinExistence type="inferred from homology"/>
<keyword evidence="6" id="KW-1185">Reference proteome</keyword>
<comment type="caution">
    <text evidence="5">The sequence shown here is derived from an EMBL/GenBank/DDBJ whole genome shotgun (WGS) entry which is preliminary data.</text>
</comment>
<keyword evidence="1 3" id="KW-0472">Membrane</keyword>
<keyword evidence="1" id="KW-0576">Peroxisome</keyword>
<feature type="transmembrane region" description="Helical" evidence="3">
    <location>
        <begin position="59"/>
        <end position="91"/>
    </location>
</feature>
<reference evidence="6" key="2">
    <citation type="journal article" date="2018" name="BMC Genomics">
        <title>A manually annotated Actinidia chinensis var. chinensis (kiwifruit) genome highlights the challenges associated with draft genomes and gene prediction in plants.</title>
        <authorList>
            <person name="Pilkington S.M."/>
            <person name="Crowhurst R."/>
            <person name="Hilario E."/>
            <person name="Nardozza S."/>
            <person name="Fraser L."/>
            <person name="Peng Y."/>
            <person name="Gunaseelan K."/>
            <person name="Simpson R."/>
            <person name="Tahir J."/>
            <person name="Deroles S.C."/>
            <person name="Templeton K."/>
            <person name="Luo Z."/>
            <person name="Davy M."/>
            <person name="Cheng C."/>
            <person name="McNeilage M."/>
            <person name="Scaglione D."/>
            <person name="Liu Y."/>
            <person name="Zhang Q."/>
            <person name="Datson P."/>
            <person name="De Silva N."/>
            <person name="Gardiner S.E."/>
            <person name="Bassett H."/>
            <person name="Chagne D."/>
            <person name="McCallum J."/>
            <person name="Dzierzon H."/>
            <person name="Deng C."/>
            <person name="Wang Y.Y."/>
            <person name="Barron L."/>
            <person name="Manako K."/>
            <person name="Bowen J."/>
            <person name="Foster T.M."/>
            <person name="Erridge Z.A."/>
            <person name="Tiffin H."/>
            <person name="Waite C.N."/>
            <person name="Davies K.M."/>
            <person name="Grierson E.P."/>
            <person name="Laing W.A."/>
            <person name="Kirk R."/>
            <person name="Chen X."/>
            <person name="Wood M."/>
            <person name="Montefiori M."/>
            <person name="Brummell D.A."/>
            <person name="Schwinn K.E."/>
            <person name="Catanach A."/>
            <person name="Fullerton C."/>
            <person name="Li D."/>
            <person name="Meiyalaghan S."/>
            <person name="Nieuwenhuizen N."/>
            <person name="Read N."/>
            <person name="Prakash R."/>
            <person name="Hunter D."/>
            <person name="Zhang H."/>
            <person name="McKenzie M."/>
            <person name="Knabel M."/>
            <person name="Harris A."/>
            <person name="Allan A.C."/>
            <person name="Gleave A."/>
            <person name="Chen A."/>
            <person name="Janssen B.J."/>
            <person name="Plunkett B."/>
            <person name="Ampomah-Dwamena C."/>
            <person name="Voogd C."/>
            <person name="Leif D."/>
            <person name="Lafferty D."/>
            <person name="Souleyre E.J.F."/>
            <person name="Varkonyi-Gasic E."/>
            <person name="Gambi F."/>
            <person name="Hanley J."/>
            <person name="Yao J.L."/>
            <person name="Cheung J."/>
            <person name="David K.M."/>
            <person name="Warren B."/>
            <person name="Marsh K."/>
            <person name="Snowden K.C."/>
            <person name="Lin-Wang K."/>
            <person name="Brian L."/>
            <person name="Martinez-Sanchez M."/>
            <person name="Wang M."/>
            <person name="Ileperuma N."/>
            <person name="Macnee N."/>
            <person name="Campin R."/>
            <person name="McAtee P."/>
            <person name="Drummond R.S.M."/>
            <person name="Espley R.V."/>
            <person name="Ireland H.S."/>
            <person name="Wu R."/>
            <person name="Atkinson R.G."/>
            <person name="Karunairetnam S."/>
            <person name="Bulley S."/>
            <person name="Chunkath S."/>
            <person name="Hanley Z."/>
            <person name="Storey R."/>
            <person name="Thrimawithana A.H."/>
            <person name="Thomson S."/>
            <person name="David C."/>
            <person name="Testolin R."/>
            <person name="Huang H."/>
            <person name="Hellens R.P."/>
            <person name="Schaffer R.J."/>
        </authorList>
    </citation>
    <scope>NUCLEOTIDE SEQUENCE [LARGE SCALE GENOMIC DNA]</scope>
    <source>
        <strain evidence="6">cv. Red5</strain>
    </source>
</reference>
<evidence type="ECO:0000256" key="3">
    <source>
        <dbReference type="SAM" id="Phobius"/>
    </source>
</evidence>
<evidence type="ECO:0000256" key="2">
    <source>
        <dbReference type="SAM" id="MobiDB-lite"/>
    </source>
</evidence>
<keyword evidence="3" id="KW-0812">Transmembrane</keyword>
<dbReference type="InterPro" id="IPR054154">
    <property type="entry name" value="PEX14-like_M_plants"/>
</dbReference>
<name>A0A2R6QGR6_ACTCC</name>
<organism evidence="5 6">
    <name type="scientific">Actinidia chinensis var. chinensis</name>
    <name type="common">Chinese soft-hair kiwi</name>
    <dbReference type="NCBI Taxonomy" id="1590841"/>
    <lineage>
        <taxon>Eukaryota</taxon>
        <taxon>Viridiplantae</taxon>
        <taxon>Streptophyta</taxon>
        <taxon>Embryophyta</taxon>
        <taxon>Tracheophyta</taxon>
        <taxon>Spermatophyta</taxon>
        <taxon>Magnoliopsida</taxon>
        <taxon>eudicotyledons</taxon>
        <taxon>Gunneridae</taxon>
        <taxon>Pentapetalae</taxon>
        <taxon>asterids</taxon>
        <taxon>Ericales</taxon>
        <taxon>Actinidiaceae</taxon>
        <taxon>Actinidia</taxon>
    </lineage>
</organism>
<comment type="subcellular location">
    <subcellularLocation>
        <location evidence="1">Peroxisome membrane</location>
    </subcellularLocation>
</comment>
<accession>A0A2R6QGR6</accession>
<feature type="domain" description="Peroxisomal membrane protein PEX14 central plants" evidence="4">
    <location>
        <begin position="143"/>
        <end position="204"/>
    </location>
</feature>
<evidence type="ECO:0000256" key="1">
    <source>
        <dbReference type="RuleBase" id="RU367032"/>
    </source>
</evidence>
<dbReference type="InterPro" id="IPR025655">
    <property type="entry name" value="PEX14"/>
</dbReference>
<reference evidence="5 6" key="1">
    <citation type="submission" date="2017-07" db="EMBL/GenBank/DDBJ databases">
        <title>An improved, manually edited Actinidia chinensis var. chinensis (kiwifruit) genome highlights the challenges associated with draft genomes and gene prediction in plants.</title>
        <authorList>
            <person name="Pilkington S."/>
            <person name="Crowhurst R."/>
            <person name="Hilario E."/>
            <person name="Nardozza S."/>
            <person name="Fraser L."/>
            <person name="Peng Y."/>
            <person name="Gunaseelan K."/>
            <person name="Simpson R."/>
            <person name="Tahir J."/>
            <person name="Deroles S."/>
            <person name="Templeton K."/>
            <person name="Luo Z."/>
            <person name="Davy M."/>
            <person name="Cheng C."/>
            <person name="Mcneilage M."/>
            <person name="Scaglione D."/>
            <person name="Liu Y."/>
            <person name="Zhang Q."/>
            <person name="Datson P."/>
            <person name="De Silva N."/>
            <person name="Gardiner S."/>
            <person name="Bassett H."/>
            <person name="Chagne D."/>
            <person name="Mccallum J."/>
            <person name="Dzierzon H."/>
            <person name="Deng C."/>
            <person name="Wang Y.-Y."/>
            <person name="Barron N."/>
            <person name="Manako K."/>
            <person name="Bowen J."/>
            <person name="Foster T."/>
            <person name="Erridge Z."/>
            <person name="Tiffin H."/>
            <person name="Waite C."/>
            <person name="Davies K."/>
            <person name="Grierson E."/>
            <person name="Laing W."/>
            <person name="Kirk R."/>
            <person name="Chen X."/>
            <person name="Wood M."/>
            <person name="Montefiori M."/>
            <person name="Brummell D."/>
            <person name="Schwinn K."/>
            <person name="Catanach A."/>
            <person name="Fullerton C."/>
            <person name="Li D."/>
            <person name="Meiyalaghan S."/>
            <person name="Nieuwenhuizen N."/>
            <person name="Read N."/>
            <person name="Prakash R."/>
            <person name="Hunter D."/>
            <person name="Zhang H."/>
            <person name="Mckenzie M."/>
            <person name="Knabel M."/>
            <person name="Harris A."/>
            <person name="Allan A."/>
            <person name="Chen A."/>
            <person name="Janssen B."/>
            <person name="Plunkett B."/>
            <person name="Dwamena C."/>
            <person name="Voogd C."/>
            <person name="Leif D."/>
            <person name="Lafferty D."/>
            <person name="Souleyre E."/>
            <person name="Varkonyi-Gasic E."/>
            <person name="Gambi F."/>
            <person name="Hanley J."/>
            <person name="Yao J.-L."/>
            <person name="Cheung J."/>
            <person name="David K."/>
            <person name="Warren B."/>
            <person name="Marsh K."/>
            <person name="Snowden K."/>
            <person name="Lin-Wang K."/>
            <person name="Brian L."/>
            <person name="Martinez-Sanchez M."/>
            <person name="Wang M."/>
            <person name="Ileperuma N."/>
            <person name="Macnee N."/>
            <person name="Campin R."/>
            <person name="Mcatee P."/>
            <person name="Drummond R."/>
            <person name="Espley R."/>
            <person name="Ireland H."/>
            <person name="Wu R."/>
            <person name="Atkinson R."/>
            <person name="Karunairetnam S."/>
            <person name="Bulley S."/>
            <person name="Chunkath S."/>
            <person name="Hanley Z."/>
            <person name="Storey R."/>
            <person name="Thrimawithana A."/>
            <person name="Thomson S."/>
            <person name="David C."/>
            <person name="Testolin R."/>
        </authorList>
    </citation>
    <scope>NUCLEOTIDE SEQUENCE [LARGE SCALE GENOMIC DNA]</scope>
    <source>
        <strain evidence="6">cv. Red5</strain>
        <tissue evidence="5">Young leaf</tissue>
    </source>
</reference>